<dbReference type="EMBL" id="CP001737">
    <property type="protein sequence ID" value="ACV81602.1"/>
    <property type="molecule type" value="Genomic_DNA"/>
</dbReference>
<keyword evidence="2" id="KW-0812">Transmembrane</keyword>
<evidence type="ECO:0000313" key="3">
    <source>
        <dbReference type="EMBL" id="ACV81602.1"/>
    </source>
</evidence>
<dbReference type="AlphaFoldDB" id="C8XDB2"/>
<dbReference type="InParanoid" id="C8XDB2"/>
<gene>
    <name evidence="3" type="ordered locus">Namu_5338</name>
</gene>
<accession>C8XDB2</accession>
<keyword evidence="2" id="KW-0472">Membrane</keyword>
<feature type="transmembrane region" description="Helical" evidence="2">
    <location>
        <begin position="65"/>
        <end position="87"/>
    </location>
</feature>
<keyword evidence="2" id="KW-1133">Transmembrane helix</keyword>
<name>C8XDB2_NAKMY</name>
<dbReference type="Proteomes" id="UP000002218">
    <property type="component" value="Chromosome"/>
</dbReference>
<evidence type="ECO:0000256" key="2">
    <source>
        <dbReference type="SAM" id="Phobius"/>
    </source>
</evidence>
<dbReference type="RefSeq" id="WP_015750402.1">
    <property type="nucleotide sequence ID" value="NC_013235.1"/>
</dbReference>
<feature type="region of interest" description="Disordered" evidence="1">
    <location>
        <begin position="1"/>
        <end position="23"/>
    </location>
</feature>
<evidence type="ECO:0000313" key="4">
    <source>
        <dbReference type="Proteomes" id="UP000002218"/>
    </source>
</evidence>
<proteinExistence type="predicted"/>
<reference evidence="4" key="1">
    <citation type="submission" date="2009-09" db="EMBL/GenBank/DDBJ databases">
        <title>The complete genome of Nakamurella multipartita DSM 44233.</title>
        <authorList>
            <consortium name="US DOE Joint Genome Institute (JGI-PGF)"/>
            <person name="Lucas S."/>
            <person name="Copeland A."/>
            <person name="Lapidus A."/>
            <person name="Glavina del Rio T."/>
            <person name="Dalin E."/>
            <person name="Tice H."/>
            <person name="Bruce D."/>
            <person name="Goodwin L."/>
            <person name="Pitluck S."/>
            <person name="Kyrpides N."/>
            <person name="Mavromatis K."/>
            <person name="Ivanova N."/>
            <person name="Ovchinnikova G."/>
            <person name="Sims D."/>
            <person name="Meincke L."/>
            <person name="Brettin T."/>
            <person name="Detter J.C."/>
            <person name="Han C."/>
            <person name="Larimer F."/>
            <person name="Land M."/>
            <person name="Hauser L."/>
            <person name="Markowitz V."/>
            <person name="Cheng J.-F."/>
            <person name="Hugenholtz P."/>
            <person name="Woyke T."/>
            <person name="Wu D."/>
            <person name="Klenk H.-P."/>
            <person name="Eisen J.A."/>
        </authorList>
    </citation>
    <scope>NUCLEOTIDE SEQUENCE [LARGE SCALE GENOMIC DNA]</scope>
    <source>
        <strain evidence="4">ATCC 700099 / DSM 44233 / CIP 104796 / JCM 9543 / NBRC 105858 / Y-104</strain>
    </source>
</reference>
<evidence type="ECO:0000256" key="1">
    <source>
        <dbReference type="SAM" id="MobiDB-lite"/>
    </source>
</evidence>
<feature type="transmembrane region" description="Helical" evidence="2">
    <location>
        <begin position="27"/>
        <end position="45"/>
    </location>
</feature>
<sequence length="89" mass="9251">MPSPLNQTGNTPNETANQTGRRSANPLRLALAGAALMVAMLFQFLRSVPDWSAVTADPAGFASSHVWPLAGLVVGGVLVVVGVVQGLRR</sequence>
<keyword evidence="4" id="KW-1185">Reference proteome</keyword>
<dbReference type="KEGG" id="nml:Namu_5338"/>
<feature type="compositionally biased region" description="Polar residues" evidence="1">
    <location>
        <begin position="1"/>
        <end position="22"/>
    </location>
</feature>
<reference evidence="3 4" key="2">
    <citation type="journal article" date="2010" name="Stand. Genomic Sci.">
        <title>Complete genome sequence of Nakamurella multipartita type strain (Y-104).</title>
        <authorList>
            <person name="Tice H."/>
            <person name="Mayilraj S."/>
            <person name="Sims D."/>
            <person name="Lapidus A."/>
            <person name="Nolan M."/>
            <person name="Lucas S."/>
            <person name="Glavina Del Rio T."/>
            <person name="Copeland A."/>
            <person name="Cheng J.F."/>
            <person name="Meincke L."/>
            <person name="Bruce D."/>
            <person name="Goodwin L."/>
            <person name="Pitluck S."/>
            <person name="Ivanova N."/>
            <person name="Mavromatis K."/>
            <person name="Ovchinnikova G."/>
            <person name="Pati A."/>
            <person name="Chen A."/>
            <person name="Palaniappan K."/>
            <person name="Land M."/>
            <person name="Hauser L."/>
            <person name="Chang Y.J."/>
            <person name="Jeffries C.D."/>
            <person name="Detter J.C."/>
            <person name="Brettin T."/>
            <person name="Rohde M."/>
            <person name="Goker M."/>
            <person name="Bristow J."/>
            <person name="Eisen J.A."/>
            <person name="Markowitz V."/>
            <person name="Hugenholtz P."/>
            <person name="Kyrpides N.C."/>
            <person name="Klenk H.P."/>
            <person name="Chen F."/>
        </authorList>
    </citation>
    <scope>NUCLEOTIDE SEQUENCE [LARGE SCALE GENOMIC DNA]</scope>
    <source>
        <strain evidence="4">ATCC 700099 / DSM 44233 / CIP 104796 / JCM 9543 / NBRC 105858 / Y-104</strain>
    </source>
</reference>
<organism evidence="3 4">
    <name type="scientific">Nakamurella multipartita (strain ATCC 700099 / DSM 44233 / CIP 104796 / JCM 9543 / NBRC 105858 / Y-104)</name>
    <name type="common">Microsphaera multipartita</name>
    <dbReference type="NCBI Taxonomy" id="479431"/>
    <lineage>
        <taxon>Bacteria</taxon>
        <taxon>Bacillati</taxon>
        <taxon>Actinomycetota</taxon>
        <taxon>Actinomycetes</taxon>
        <taxon>Nakamurellales</taxon>
        <taxon>Nakamurellaceae</taxon>
        <taxon>Nakamurella</taxon>
    </lineage>
</organism>
<protein>
    <submittedName>
        <fullName evidence="3">Uncharacterized protein</fullName>
    </submittedName>
</protein>
<dbReference type="HOGENOM" id="CLU_2451543_0_0_11"/>